<dbReference type="GO" id="GO:0017128">
    <property type="term" value="F:phospholipid scramblase activity"/>
    <property type="evidence" value="ECO:0007669"/>
    <property type="project" value="InterPro"/>
</dbReference>
<dbReference type="RefSeq" id="XP_009037385.1">
    <property type="nucleotide sequence ID" value="XM_009039137.1"/>
</dbReference>
<name>F0YAC8_AURAN</name>
<evidence type="ECO:0000313" key="3">
    <source>
        <dbReference type="EMBL" id="EGB08023.1"/>
    </source>
</evidence>
<dbReference type="eggNOG" id="KOG0621">
    <property type="taxonomic scope" value="Eukaryota"/>
</dbReference>
<dbReference type="KEGG" id="aaf:AURANDRAFT_26703"/>
<dbReference type="GO" id="GO:0005886">
    <property type="term" value="C:plasma membrane"/>
    <property type="evidence" value="ECO:0007669"/>
    <property type="project" value="TreeGrafter"/>
</dbReference>
<dbReference type="Pfam" id="PF03803">
    <property type="entry name" value="Scramblase"/>
    <property type="match status" value="1"/>
</dbReference>
<dbReference type="InParanoid" id="F0YAC8"/>
<dbReference type="PANTHER" id="PTHR23248">
    <property type="entry name" value="PHOSPHOLIPID SCRAMBLASE-RELATED"/>
    <property type="match status" value="1"/>
</dbReference>
<reference evidence="3 4" key="1">
    <citation type="journal article" date="2011" name="Proc. Natl. Acad. Sci. U.S.A.">
        <title>Niche of harmful alga Aureococcus anophagefferens revealed through ecogenomics.</title>
        <authorList>
            <person name="Gobler C.J."/>
            <person name="Berry D.L."/>
            <person name="Dyhrman S.T."/>
            <person name="Wilhelm S.W."/>
            <person name="Salamov A."/>
            <person name="Lobanov A.V."/>
            <person name="Zhang Y."/>
            <person name="Collier J.L."/>
            <person name="Wurch L.L."/>
            <person name="Kustka A.B."/>
            <person name="Dill B.D."/>
            <person name="Shah M."/>
            <person name="VerBerkmoes N.C."/>
            <person name="Kuo A."/>
            <person name="Terry A."/>
            <person name="Pangilinan J."/>
            <person name="Lindquist E.A."/>
            <person name="Lucas S."/>
            <person name="Paulsen I.T."/>
            <person name="Hattenrath-Lehmann T.K."/>
            <person name="Talmage S.C."/>
            <person name="Walker E.A."/>
            <person name="Koch F."/>
            <person name="Burson A.M."/>
            <person name="Marcoval M.A."/>
            <person name="Tang Y.Z."/>
            <person name="Lecleir G.R."/>
            <person name="Coyne K.J."/>
            <person name="Berg G.M."/>
            <person name="Bertrand E.M."/>
            <person name="Saito M.A."/>
            <person name="Gladyshev V.N."/>
            <person name="Grigoriev I.V."/>
        </authorList>
    </citation>
    <scope>NUCLEOTIDE SEQUENCE [LARGE SCALE GENOMIC DNA]</scope>
    <source>
        <strain evidence="4">CCMP 1984</strain>
    </source>
</reference>
<evidence type="ECO:0000256" key="2">
    <source>
        <dbReference type="RuleBase" id="RU363116"/>
    </source>
</evidence>
<evidence type="ECO:0000313" key="4">
    <source>
        <dbReference type="Proteomes" id="UP000002729"/>
    </source>
</evidence>
<dbReference type="OrthoDB" id="191150at2759"/>
<proteinExistence type="inferred from homology"/>
<sequence>MFGSREVLLLDRPFKCAGCCCTCHECCQQTLDVAALDPALKIATVRQPLLGGGLAPSLDVMDREGNALASISGPTCCVGGACFDTTFTVWSPEGLPIGKVTKEGARDFGELVQQSLTDADNFVLNFPKDTDKKTKAAMLSSLLLLDYMFFEDEGALACDPVNCACKFKCCDLYCCGCLTPCSCSCGEPAPPPPATGL</sequence>
<keyword evidence="4" id="KW-1185">Reference proteome</keyword>
<dbReference type="GeneID" id="20220248"/>
<evidence type="ECO:0000256" key="1">
    <source>
        <dbReference type="ARBA" id="ARBA00005350"/>
    </source>
</evidence>
<dbReference type="AlphaFoldDB" id="F0YAC8"/>
<dbReference type="Proteomes" id="UP000002729">
    <property type="component" value="Unassembled WGS sequence"/>
</dbReference>
<comment type="similarity">
    <text evidence="1 2">Belongs to the phospholipid scramblase family.</text>
</comment>
<gene>
    <name evidence="3" type="primary">PLS3</name>
    <name evidence="3" type="ORF">AURANDRAFT_26703</name>
</gene>
<dbReference type="EMBL" id="GL833129">
    <property type="protein sequence ID" value="EGB08023.1"/>
    <property type="molecule type" value="Genomic_DNA"/>
</dbReference>
<protein>
    <recommendedName>
        <fullName evidence="2">Phospholipid scramblase</fullName>
    </recommendedName>
</protein>
<accession>F0YAC8</accession>
<dbReference type="PANTHER" id="PTHR23248:SF9">
    <property type="entry name" value="PHOSPHOLIPID SCRAMBLASE"/>
    <property type="match status" value="1"/>
</dbReference>
<organism evidence="4">
    <name type="scientific">Aureococcus anophagefferens</name>
    <name type="common">Harmful bloom alga</name>
    <dbReference type="NCBI Taxonomy" id="44056"/>
    <lineage>
        <taxon>Eukaryota</taxon>
        <taxon>Sar</taxon>
        <taxon>Stramenopiles</taxon>
        <taxon>Ochrophyta</taxon>
        <taxon>Pelagophyceae</taxon>
        <taxon>Pelagomonadales</taxon>
        <taxon>Pelagomonadaceae</taxon>
        <taxon>Aureococcus</taxon>
    </lineage>
</organism>
<dbReference type="InterPro" id="IPR005552">
    <property type="entry name" value="Scramblase"/>
</dbReference>